<dbReference type="InterPro" id="IPR016181">
    <property type="entry name" value="Acyl_CoA_acyltransferase"/>
</dbReference>
<dbReference type="SUPFAM" id="SSF55729">
    <property type="entry name" value="Acyl-CoA N-acyltransferases (Nat)"/>
    <property type="match status" value="1"/>
</dbReference>
<evidence type="ECO:0000259" key="1">
    <source>
        <dbReference type="PROSITE" id="PS51186"/>
    </source>
</evidence>
<evidence type="ECO:0000313" key="2">
    <source>
        <dbReference type="EMBL" id="AHI16461.1"/>
    </source>
</evidence>
<dbReference type="InterPro" id="IPR000182">
    <property type="entry name" value="GNAT_dom"/>
</dbReference>
<dbReference type="Pfam" id="PF13508">
    <property type="entry name" value="Acetyltransf_7"/>
    <property type="match status" value="1"/>
</dbReference>
<accession>W5XKN7</accession>
<name>W5XKN7_9ZZZZ</name>
<keyword evidence="2" id="KW-0808">Transferase</keyword>
<organism evidence="2">
    <name type="scientific">uncultured soil microorganism</name>
    <dbReference type="NCBI Taxonomy" id="1457551"/>
    <lineage>
        <taxon>unclassified sequences</taxon>
        <taxon>environmental samples</taxon>
    </lineage>
</organism>
<dbReference type="AlphaFoldDB" id="W5XKN7"/>
<dbReference type="Gene3D" id="3.40.630.30">
    <property type="match status" value="1"/>
</dbReference>
<dbReference type="EMBL" id="KF369974">
    <property type="protein sequence ID" value="AHI16461.1"/>
    <property type="molecule type" value="Genomic_DNA"/>
</dbReference>
<protein>
    <submittedName>
        <fullName evidence="2">Histone acetyltransferase HPA2</fullName>
    </submittedName>
</protein>
<gene>
    <name evidence="2" type="ORF">AEP_T1_01</name>
</gene>
<dbReference type="PROSITE" id="PS51186">
    <property type="entry name" value="GNAT"/>
    <property type="match status" value="1"/>
</dbReference>
<dbReference type="GO" id="GO:0016747">
    <property type="term" value="F:acyltransferase activity, transferring groups other than amino-acyl groups"/>
    <property type="evidence" value="ECO:0007669"/>
    <property type="project" value="InterPro"/>
</dbReference>
<reference evidence="2" key="1">
    <citation type="submission" date="2013-07" db="EMBL/GenBank/DDBJ databases">
        <authorList>
            <person name="Tan H."/>
            <person name="Mooij M.J."/>
            <person name="Barret M."/>
            <person name="Henneberger R."/>
            <person name="Dobson A.D.W."/>
            <person name="O'Gara F."/>
        </authorList>
    </citation>
    <scope>NUCLEOTIDE SEQUENCE</scope>
</reference>
<proteinExistence type="predicted"/>
<feature type="domain" description="N-acetyltransferase" evidence="1">
    <location>
        <begin position="53"/>
        <end position="209"/>
    </location>
</feature>
<sequence>MPETSTAIADIHMLDNGYAHEARSLLYHAYRHEPTFGYLFEAERPGYEHRVRATVRELVKQHFLQDLPAIGLLVNDRLIGIALIAPPQRRLGITESWAWRLRMVLSAGFRSTRRYLDYHAAVAACVPSDSVHVLPMLGIHPQFQGKHFGEQLLQAVHNWCAVDETSEGVILDTGNSRYLEFYKRQGYEEIGEVAVGPIREHVFFHANPQVLQTSMA</sequence>